<proteinExistence type="predicted"/>
<dbReference type="Gene3D" id="3.40.50.12580">
    <property type="match status" value="1"/>
</dbReference>
<dbReference type="Proteomes" id="UP000030121">
    <property type="component" value="Unassembled WGS sequence"/>
</dbReference>
<evidence type="ECO:0000313" key="2">
    <source>
        <dbReference type="Proteomes" id="UP000030121"/>
    </source>
</evidence>
<dbReference type="AlphaFoldDB" id="A0A0A2M9R2"/>
<dbReference type="EMBL" id="JRLW01000009">
    <property type="protein sequence ID" value="KGO89417.1"/>
    <property type="molecule type" value="Genomic_DNA"/>
</dbReference>
<evidence type="ECO:0000313" key="1">
    <source>
        <dbReference type="EMBL" id="KGO89417.1"/>
    </source>
</evidence>
<protein>
    <recommendedName>
        <fullName evidence="3">UDP-glycosyltransferase</fullName>
    </recommendedName>
</protein>
<dbReference type="GO" id="GO:0016020">
    <property type="term" value="C:membrane"/>
    <property type="evidence" value="ECO:0007669"/>
    <property type="project" value="InterPro"/>
</dbReference>
<dbReference type="RefSeq" id="WP_026981305.1">
    <property type="nucleotide sequence ID" value="NZ_JRLW01000009.1"/>
</dbReference>
<gene>
    <name evidence="1" type="ORF">Q764_08570</name>
</gene>
<keyword evidence="2" id="KW-1185">Reference proteome</keyword>
<dbReference type="OrthoDB" id="913551at2"/>
<reference evidence="1 2" key="1">
    <citation type="submission" date="2013-09" db="EMBL/GenBank/DDBJ databases">
        <authorList>
            <person name="Zeng Z."/>
            <person name="Chen C."/>
        </authorList>
    </citation>
    <scope>NUCLEOTIDE SEQUENCE [LARGE SCALE GENOMIC DNA]</scope>
    <source>
        <strain evidence="1 2">GH29-5</strain>
    </source>
</reference>
<evidence type="ECO:0008006" key="3">
    <source>
        <dbReference type="Google" id="ProtNLM"/>
    </source>
</evidence>
<dbReference type="STRING" id="1121899.GCA_000430025_00283"/>
<organism evidence="1 2">
    <name type="scientific">Flavobacterium suncheonense GH29-5 = DSM 17707</name>
    <dbReference type="NCBI Taxonomy" id="1121899"/>
    <lineage>
        <taxon>Bacteria</taxon>
        <taxon>Pseudomonadati</taxon>
        <taxon>Bacteroidota</taxon>
        <taxon>Flavobacteriia</taxon>
        <taxon>Flavobacteriales</taxon>
        <taxon>Flavobacteriaceae</taxon>
        <taxon>Flavobacterium</taxon>
    </lineage>
</organism>
<dbReference type="eggNOG" id="COG1887">
    <property type="taxonomic scope" value="Bacteria"/>
</dbReference>
<dbReference type="InterPro" id="IPR043148">
    <property type="entry name" value="TagF_C"/>
</dbReference>
<accession>A0A0A2M9R2</accession>
<comment type="caution">
    <text evidence="1">The sequence shown here is derived from an EMBL/GenBank/DDBJ whole genome shotgun (WGS) entry which is preliminary data.</text>
</comment>
<sequence>MKKKKIALLFPDGVGVRNYLYSKVFKHTESELVLFHSFDSKTVDEIKGITELKTAIALPKYTESFKERFLRELICLSRLYYNSRLTNNSTILKNWNRNHKSISKKIVYKTIEFVAPRIKKYSTILKLEKAYQNAIRKNVFYIEAKKMLQDIAPDELFCSHQRGIQCAPFFAAASDLGILNTTVIFSWDNLPKARMALRADNYLVWSDYMKEEMKLYYPEIPQEAIHVTGTPQFEFYSDSSNVIPRDEFYKRYGLDPAKKIICYSGDDVLTSPDDPKYLSDLAEELIKGNLTNDYQILLRRCPVDLSNRFATVIAKFPDLIKEAPPIWNFKDKENWTTVYALPEDVKLLVSTVFYSDVVVNLGSTMAFDFAMFEKPCIFINYDQKDKTVPSWTVNEVYKFQHFRSIPNNKAVVWWDKKEDLGTIVNSISGHSINHVKDWKNIVMTNDLVASIEIRKKLGINTEVS</sequence>
<dbReference type="GO" id="GO:0047355">
    <property type="term" value="F:CDP-glycerol glycerophosphotransferase activity"/>
    <property type="evidence" value="ECO:0007669"/>
    <property type="project" value="InterPro"/>
</dbReference>
<dbReference type="Pfam" id="PF04464">
    <property type="entry name" value="Glyphos_transf"/>
    <property type="match status" value="1"/>
</dbReference>
<dbReference type="InterPro" id="IPR007554">
    <property type="entry name" value="Glycerophosphate_synth"/>
</dbReference>
<dbReference type="SUPFAM" id="SSF53756">
    <property type="entry name" value="UDP-Glycosyltransferase/glycogen phosphorylase"/>
    <property type="match status" value="1"/>
</dbReference>
<name>A0A0A2M9R2_9FLAO</name>